<dbReference type="EMBL" id="SLZR01000022">
    <property type="protein sequence ID" value="TCS36739.1"/>
    <property type="molecule type" value="Genomic_DNA"/>
</dbReference>
<proteinExistence type="predicted"/>
<dbReference type="GO" id="GO:0051537">
    <property type="term" value="F:2 iron, 2 sulfur cluster binding"/>
    <property type="evidence" value="ECO:0007669"/>
    <property type="project" value="InterPro"/>
</dbReference>
<dbReference type="AlphaFoldDB" id="A0A4R3HZ12"/>
<dbReference type="NCBIfam" id="TIGR03950">
    <property type="entry name" value="sidero_Fe_reduc"/>
    <property type="match status" value="1"/>
</dbReference>
<dbReference type="InterPro" id="IPR023998">
    <property type="entry name" value="FCR-like"/>
</dbReference>
<dbReference type="Proteomes" id="UP000295793">
    <property type="component" value="Unassembled WGS sequence"/>
</dbReference>
<name>A0A4R3HZ12_9GAMM</name>
<dbReference type="InterPro" id="IPR024726">
    <property type="entry name" value="FhuF_C"/>
</dbReference>
<keyword evidence="3" id="KW-1185">Reference proteome</keyword>
<evidence type="ECO:0000313" key="3">
    <source>
        <dbReference type="Proteomes" id="UP000295793"/>
    </source>
</evidence>
<organism evidence="2 3">
    <name type="scientific">Reinekea marinisedimentorum</name>
    <dbReference type="NCBI Taxonomy" id="230495"/>
    <lineage>
        <taxon>Bacteria</taxon>
        <taxon>Pseudomonadati</taxon>
        <taxon>Pseudomonadota</taxon>
        <taxon>Gammaproteobacteria</taxon>
        <taxon>Oceanospirillales</taxon>
        <taxon>Saccharospirillaceae</taxon>
        <taxon>Reinekea</taxon>
    </lineage>
</organism>
<dbReference type="RefSeq" id="WP_132703625.1">
    <property type="nucleotide sequence ID" value="NZ_SLZR01000022.1"/>
</dbReference>
<dbReference type="Pfam" id="PF11575">
    <property type="entry name" value="FhuF_C"/>
    <property type="match status" value="1"/>
</dbReference>
<comment type="caution">
    <text evidence="2">The sequence shown here is derived from an EMBL/GenBank/DDBJ whole genome shotgun (WGS) entry which is preliminary data.</text>
</comment>
<protein>
    <submittedName>
        <fullName evidence="2">Siderophore ferric iron reductase</fullName>
    </submittedName>
</protein>
<reference evidence="2 3" key="1">
    <citation type="submission" date="2019-03" db="EMBL/GenBank/DDBJ databases">
        <title>Genomic Encyclopedia of Archaeal and Bacterial Type Strains, Phase II (KMG-II): from individual species to whole genera.</title>
        <authorList>
            <person name="Goeker M."/>
        </authorList>
    </citation>
    <scope>NUCLEOTIDE SEQUENCE [LARGE SCALE GENOMIC DNA]</scope>
    <source>
        <strain evidence="2 3">DSM 15388</strain>
    </source>
</reference>
<evidence type="ECO:0000259" key="1">
    <source>
        <dbReference type="Pfam" id="PF11575"/>
    </source>
</evidence>
<feature type="domain" description="Ferric siderophore reductase C-terminal" evidence="1">
    <location>
        <begin position="214"/>
        <end position="234"/>
    </location>
</feature>
<sequence>MTKAPNEELFDQLMAMCQSVTPYLKGELGCSNDAMIRAEPADSAVVQQLLAALKAAHPEAGEAYWLTRTWDLLCWQPLYISMIGIYGLGCLPQFHGFAQQRVESYIMGFRFQQPVMHQGPSAELITLAGEYLTGLFGHYRRVVNELARCPKGFTQLLLADALMANLMLLQKLKPEFTGDRVAEQAKAWMQAFHLPEKHLSALQLQNNGNIKFVRRSCCLVYKTESGQLCSDCPRLHRNEKRASIN</sequence>
<dbReference type="OrthoDB" id="7942745at2"/>
<evidence type="ECO:0000313" key="2">
    <source>
        <dbReference type="EMBL" id="TCS36739.1"/>
    </source>
</evidence>
<accession>A0A4R3HZ12</accession>
<gene>
    <name evidence="2" type="ORF">BCF53_12213</name>
</gene>